<evidence type="ECO:0000313" key="7">
    <source>
        <dbReference type="Proteomes" id="UP001589813"/>
    </source>
</evidence>
<sequence length="185" mass="20480">MTSEREKMAQQQWFDPRDRELAELRRRAKQLCRQMNDQGPEPFKAHQQLARQLFGKVGSCYIEPDFWCDYGVNIELGQRFYANHHCVLLDAATIRIGDDVMLGPAVQIYTVSHPLAASERITGVEQALPVQIADKVWIGGGAIILPGVCIGEGAVIAAGSVVNRDVAPYTLVAGQPARLIKDLPR</sequence>
<keyword evidence="7" id="KW-1185">Reference proteome</keyword>
<protein>
    <submittedName>
        <fullName evidence="6">Sugar O-acetyltransferase</fullName>
        <ecNumber evidence="6">2.3.1.-</ecNumber>
    </submittedName>
</protein>
<keyword evidence="3" id="KW-0677">Repeat</keyword>
<feature type="domain" description="Maltose/galactoside acetyltransferase" evidence="5">
    <location>
        <begin position="5"/>
        <end position="59"/>
    </location>
</feature>
<accession>A0ABV6BF55</accession>
<dbReference type="Pfam" id="PF00132">
    <property type="entry name" value="Hexapep"/>
    <property type="match status" value="1"/>
</dbReference>
<gene>
    <name evidence="6" type="ORF">ACFFJP_14580</name>
</gene>
<dbReference type="SMART" id="SM01266">
    <property type="entry name" value="Mac"/>
    <property type="match status" value="1"/>
</dbReference>
<dbReference type="EC" id="2.3.1.-" evidence="6"/>
<dbReference type="InterPro" id="IPR018357">
    <property type="entry name" value="Hexapep_transf_CS"/>
</dbReference>
<evidence type="ECO:0000256" key="4">
    <source>
        <dbReference type="ARBA" id="ARBA00023315"/>
    </source>
</evidence>
<dbReference type="PANTHER" id="PTHR23416">
    <property type="entry name" value="SIALIC ACID SYNTHASE-RELATED"/>
    <property type="match status" value="1"/>
</dbReference>
<organism evidence="6 7">
    <name type="scientific">Rheinheimera tilapiae</name>
    <dbReference type="NCBI Taxonomy" id="875043"/>
    <lineage>
        <taxon>Bacteria</taxon>
        <taxon>Pseudomonadati</taxon>
        <taxon>Pseudomonadota</taxon>
        <taxon>Gammaproteobacteria</taxon>
        <taxon>Chromatiales</taxon>
        <taxon>Chromatiaceae</taxon>
        <taxon>Rheinheimera</taxon>
    </lineage>
</organism>
<dbReference type="EMBL" id="JBHLXP010000003">
    <property type="protein sequence ID" value="MFC0049519.1"/>
    <property type="molecule type" value="Genomic_DNA"/>
</dbReference>
<dbReference type="CDD" id="cd03357">
    <property type="entry name" value="LbH_MAT_GAT"/>
    <property type="match status" value="1"/>
</dbReference>
<comment type="similarity">
    <text evidence="1">Belongs to the transferase hexapeptide repeat family.</text>
</comment>
<dbReference type="InterPro" id="IPR011004">
    <property type="entry name" value="Trimer_LpxA-like_sf"/>
</dbReference>
<name>A0ABV6BF55_9GAMM</name>
<evidence type="ECO:0000256" key="2">
    <source>
        <dbReference type="ARBA" id="ARBA00022679"/>
    </source>
</evidence>
<comment type="caution">
    <text evidence="6">The sequence shown here is derived from an EMBL/GenBank/DDBJ whole genome shotgun (WGS) entry which is preliminary data.</text>
</comment>
<dbReference type="SUPFAM" id="SSF51161">
    <property type="entry name" value="Trimeric LpxA-like enzymes"/>
    <property type="match status" value="1"/>
</dbReference>
<dbReference type="PANTHER" id="PTHR23416:SF23">
    <property type="entry name" value="ACETYLTRANSFERASE C18B11.09C-RELATED"/>
    <property type="match status" value="1"/>
</dbReference>
<reference evidence="6 7" key="1">
    <citation type="submission" date="2024-09" db="EMBL/GenBank/DDBJ databases">
        <authorList>
            <person name="Sun Q."/>
            <person name="Mori K."/>
        </authorList>
    </citation>
    <scope>NUCLEOTIDE SEQUENCE [LARGE SCALE GENOMIC DNA]</scope>
    <source>
        <strain evidence="6 7">KCTC 23315</strain>
    </source>
</reference>
<keyword evidence="4 6" id="KW-0012">Acyltransferase</keyword>
<evidence type="ECO:0000256" key="1">
    <source>
        <dbReference type="ARBA" id="ARBA00007274"/>
    </source>
</evidence>
<evidence type="ECO:0000313" key="6">
    <source>
        <dbReference type="EMBL" id="MFC0049519.1"/>
    </source>
</evidence>
<keyword evidence="2 6" id="KW-0808">Transferase</keyword>
<dbReference type="Gene3D" id="2.160.10.10">
    <property type="entry name" value="Hexapeptide repeat proteins"/>
    <property type="match status" value="1"/>
</dbReference>
<dbReference type="InterPro" id="IPR051159">
    <property type="entry name" value="Hexapeptide_acetyltransf"/>
</dbReference>
<evidence type="ECO:0000259" key="5">
    <source>
        <dbReference type="SMART" id="SM01266"/>
    </source>
</evidence>
<dbReference type="RefSeq" id="WP_377245507.1">
    <property type="nucleotide sequence ID" value="NZ_JBHLXP010000003.1"/>
</dbReference>
<proteinExistence type="inferred from homology"/>
<dbReference type="PROSITE" id="PS00101">
    <property type="entry name" value="HEXAPEP_TRANSFERASES"/>
    <property type="match status" value="1"/>
</dbReference>
<dbReference type="GO" id="GO:0016746">
    <property type="term" value="F:acyltransferase activity"/>
    <property type="evidence" value="ECO:0007669"/>
    <property type="project" value="UniProtKB-KW"/>
</dbReference>
<dbReference type="Proteomes" id="UP001589813">
    <property type="component" value="Unassembled WGS sequence"/>
</dbReference>
<evidence type="ECO:0000256" key="3">
    <source>
        <dbReference type="ARBA" id="ARBA00022737"/>
    </source>
</evidence>
<dbReference type="Pfam" id="PF12464">
    <property type="entry name" value="Mac"/>
    <property type="match status" value="1"/>
</dbReference>
<dbReference type="InterPro" id="IPR024688">
    <property type="entry name" value="Mac_dom"/>
</dbReference>
<dbReference type="InterPro" id="IPR001451">
    <property type="entry name" value="Hexapep"/>
</dbReference>